<feature type="transmembrane region" description="Helical" evidence="8">
    <location>
        <begin position="294"/>
        <end position="314"/>
    </location>
</feature>
<keyword evidence="4" id="KW-1003">Cell membrane</keyword>
<evidence type="ECO:0000256" key="3">
    <source>
        <dbReference type="ARBA" id="ARBA00022448"/>
    </source>
</evidence>
<accession>A0A921K8C1</accession>
<protein>
    <submittedName>
        <fullName evidence="9">Tellurite resistance/C4-dicarboxylate transporter family protein</fullName>
    </submittedName>
</protein>
<keyword evidence="6 8" id="KW-1133">Transmembrane helix</keyword>
<dbReference type="GO" id="GO:0005886">
    <property type="term" value="C:plasma membrane"/>
    <property type="evidence" value="ECO:0007669"/>
    <property type="project" value="UniProtKB-SubCell"/>
</dbReference>
<dbReference type="InterPro" id="IPR004695">
    <property type="entry name" value="SLAC1/Mae1/Ssu1/TehA"/>
</dbReference>
<dbReference type="Gene3D" id="1.50.10.150">
    <property type="entry name" value="Voltage-dependent anion channel"/>
    <property type="match status" value="1"/>
</dbReference>
<feature type="transmembrane region" description="Helical" evidence="8">
    <location>
        <begin position="52"/>
        <end position="73"/>
    </location>
</feature>
<dbReference type="Proteomes" id="UP000703315">
    <property type="component" value="Unassembled WGS sequence"/>
</dbReference>
<feature type="transmembrane region" description="Helical" evidence="8">
    <location>
        <begin position="221"/>
        <end position="240"/>
    </location>
</feature>
<evidence type="ECO:0000313" key="9">
    <source>
        <dbReference type="EMBL" id="HJF15830.1"/>
    </source>
</evidence>
<sequence>MHTVRSESSTVPVATKWWSPVDLTPGYFALVMGTGIVSVALHLCGYPAASEVLLAIAVVAYIVLVALNFWRIIAYPAAVMSDLTDIAQSFGFFTFVAGSGVIGSRLAMAGWWTPAAVLLIVAAVSWLFLGYIVPVVAVLGRAERPIIKGANGLWFIWVVGAQSVAMLSATLEPILTEAREILAITAIFAWSLGLILYVAVAMFVALRLMTFPLDPREFNPPYWISMGALAITVVAAARIAEMASAPMVDATRGLVAGMAVLLWCFATWLIPALFGVGIWRHAIHRVPLKYEPSLWSIVFPLGMYSVAGIYLGRVNELPIVETIGTAWLWVAVAAWVLTFIAMLRAIVLRIIRRR</sequence>
<comment type="caution">
    <text evidence="9">The sequence shown here is derived from an EMBL/GenBank/DDBJ whole genome shotgun (WGS) entry which is preliminary data.</text>
</comment>
<feature type="transmembrane region" description="Helical" evidence="8">
    <location>
        <begin position="260"/>
        <end position="282"/>
    </location>
</feature>
<feature type="transmembrane region" description="Helical" evidence="8">
    <location>
        <begin position="115"/>
        <end position="140"/>
    </location>
</feature>
<evidence type="ECO:0000256" key="4">
    <source>
        <dbReference type="ARBA" id="ARBA00022475"/>
    </source>
</evidence>
<name>A0A921K8C1_9MICC</name>
<dbReference type="Pfam" id="PF03595">
    <property type="entry name" value="SLAC1"/>
    <property type="match status" value="1"/>
</dbReference>
<feature type="transmembrane region" description="Helical" evidence="8">
    <location>
        <begin position="152"/>
        <end position="175"/>
    </location>
</feature>
<keyword evidence="5 8" id="KW-0812">Transmembrane</keyword>
<feature type="transmembrane region" description="Helical" evidence="8">
    <location>
        <begin position="326"/>
        <end position="347"/>
    </location>
</feature>
<dbReference type="PANTHER" id="PTHR31686">
    <property type="match status" value="1"/>
</dbReference>
<dbReference type="AlphaFoldDB" id="A0A921K8C1"/>
<organism evidence="9 10">
    <name type="scientific">Enteractinococcus helveticum</name>
    <dbReference type="NCBI Taxonomy" id="1837282"/>
    <lineage>
        <taxon>Bacteria</taxon>
        <taxon>Bacillati</taxon>
        <taxon>Actinomycetota</taxon>
        <taxon>Actinomycetes</taxon>
        <taxon>Micrococcales</taxon>
        <taxon>Micrococcaceae</taxon>
    </lineage>
</organism>
<evidence type="ECO:0000256" key="8">
    <source>
        <dbReference type="SAM" id="Phobius"/>
    </source>
</evidence>
<keyword evidence="3" id="KW-0813">Transport</keyword>
<comment type="similarity">
    <text evidence="2">Belongs to the tellurite-resistance/dicarboxylate transporter (TDT) family.</text>
</comment>
<evidence type="ECO:0000256" key="6">
    <source>
        <dbReference type="ARBA" id="ARBA00022989"/>
    </source>
</evidence>
<proteinExistence type="inferred from homology"/>
<feature type="transmembrane region" description="Helical" evidence="8">
    <location>
        <begin position="26"/>
        <end position="45"/>
    </location>
</feature>
<evidence type="ECO:0000256" key="7">
    <source>
        <dbReference type="ARBA" id="ARBA00023136"/>
    </source>
</evidence>
<comment type="subcellular location">
    <subcellularLocation>
        <location evidence="1">Cell membrane</location>
        <topology evidence="1">Multi-pass membrane protein</topology>
    </subcellularLocation>
</comment>
<gene>
    <name evidence="9" type="ORF">K8V32_13750</name>
</gene>
<evidence type="ECO:0000256" key="5">
    <source>
        <dbReference type="ARBA" id="ARBA00022692"/>
    </source>
</evidence>
<reference evidence="9" key="2">
    <citation type="submission" date="2021-09" db="EMBL/GenBank/DDBJ databases">
        <authorList>
            <person name="Gilroy R."/>
        </authorList>
    </citation>
    <scope>NUCLEOTIDE SEQUENCE</scope>
    <source>
        <strain evidence="9">ChiHjej13B12-14962</strain>
    </source>
</reference>
<evidence type="ECO:0000256" key="2">
    <source>
        <dbReference type="ARBA" id="ARBA00008566"/>
    </source>
</evidence>
<dbReference type="GO" id="GO:0000319">
    <property type="term" value="F:sulfite transmembrane transporter activity"/>
    <property type="evidence" value="ECO:0007669"/>
    <property type="project" value="TreeGrafter"/>
</dbReference>
<dbReference type="InterPro" id="IPR038665">
    <property type="entry name" value="Voltage-dep_anion_channel_sf"/>
</dbReference>
<reference evidence="9" key="1">
    <citation type="journal article" date="2021" name="PeerJ">
        <title>Extensive microbial diversity within the chicken gut microbiome revealed by metagenomics and culture.</title>
        <authorList>
            <person name="Gilroy R."/>
            <person name="Ravi A."/>
            <person name="Getino M."/>
            <person name="Pursley I."/>
            <person name="Horton D.L."/>
            <person name="Alikhan N.F."/>
            <person name="Baker D."/>
            <person name="Gharbi K."/>
            <person name="Hall N."/>
            <person name="Watson M."/>
            <person name="Adriaenssens E.M."/>
            <person name="Foster-Nyarko E."/>
            <person name="Jarju S."/>
            <person name="Secka A."/>
            <person name="Antonio M."/>
            <person name="Oren A."/>
            <person name="Chaudhuri R.R."/>
            <person name="La Ragione R."/>
            <person name="Hildebrand F."/>
            <person name="Pallen M.J."/>
        </authorList>
    </citation>
    <scope>NUCLEOTIDE SEQUENCE</scope>
    <source>
        <strain evidence="9">ChiHjej13B12-14962</strain>
    </source>
</reference>
<evidence type="ECO:0000313" key="10">
    <source>
        <dbReference type="Proteomes" id="UP000703315"/>
    </source>
</evidence>
<dbReference type="EMBL" id="DYXC01000157">
    <property type="protein sequence ID" value="HJF15830.1"/>
    <property type="molecule type" value="Genomic_DNA"/>
</dbReference>
<dbReference type="PANTHER" id="PTHR31686:SF1">
    <property type="entry name" value="SULFITE EFFLUX PUMP SSU1"/>
    <property type="match status" value="1"/>
</dbReference>
<keyword evidence="7 8" id="KW-0472">Membrane</keyword>
<dbReference type="InterPro" id="IPR051629">
    <property type="entry name" value="Sulfite_efflux_TDT"/>
</dbReference>
<evidence type="ECO:0000256" key="1">
    <source>
        <dbReference type="ARBA" id="ARBA00004651"/>
    </source>
</evidence>
<dbReference type="CDD" id="cd09319">
    <property type="entry name" value="TDT_like_1"/>
    <property type="match status" value="1"/>
</dbReference>
<feature type="transmembrane region" description="Helical" evidence="8">
    <location>
        <begin position="181"/>
        <end position="209"/>
    </location>
</feature>
<dbReference type="RefSeq" id="WP_303908664.1">
    <property type="nucleotide sequence ID" value="NZ_DYXC01000157.1"/>
</dbReference>